<name>A0A849HBH5_9MICO</name>
<dbReference type="Pfam" id="PF24491">
    <property type="entry name" value="DUF7586"/>
    <property type="match status" value="1"/>
</dbReference>
<dbReference type="EMBL" id="JABEPQ010000003">
    <property type="protein sequence ID" value="NNM47086.1"/>
    <property type="molecule type" value="Genomic_DNA"/>
</dbReference>
<dbReference type="Gene3D" id="3.40.710.10">
    <property type="entry name" value="DD-peptidase/beta-lactamase superfamily"/>
    <property type="match status" value="1"/>
</dbReference>
<dbReference type="RefSeq" id="WP_171244221.1">
    <property type="nucleotide sequence ID" value="NZ_JABEPQ010000003.1"/>
</dbReference>
<proteinExistence type="predicted"/>
<sequence length="454" mass="49046">MPLRPDVVDRLGLRLAKEQAGQRLPSVAAGLVRDGELVWSDAVGTTTGRADGEAVDAGTQYRIGSITKTFVAVEVMRLRDEGAFALNDPVSSVLPDTSGASFANCTAAQLLSHTSGLPAETSGPWWERVEGGDWESLLASRPELRFRPGARFHYSNVGYAVLGEVVARLRGVPWHEAVRTSLLVPLGMSRTTPRPVPPAAAGWGVHPLADLLHVEPEHDAVSMAPAGQLWSTVEDLTRWAAFLGGRTEGLLDAATLEEMLLPIAVNDSPGQAWTSAHGLGWQVWNLDGRRYAGHGGSMPGFLAGLRVDRETGDGVVVFANATSGMSPNLSSELLTILREHEPVRPKPWVPDAEQATTLELVGDWYWGTTAYRLRLAPEGHLVLGEPGTARGSRFRPEGDGWVGLDGYHEGEPLQVVRRPDSSVSHLDLGSFRFTRTPYDPEADVPGGVDPQRWH</sequence>
<comment type="caution">
    <text evidence="3">The sequence shown here is derived from an EMBL/GenBank/DDBJ whole genome shotgun (WGS) entry which is preliminary data.</text>
</comment>
<evidence type="ECO:0000313" key="3">
    <source>
        <dbReference type="EMBL" id="NNM47086.1"/>
    </source>
</evidence>
<dbReference type="InterPro" id="IPR012338">
    <property type="entry name" value="Beta-lactam/transpept-like"/>
</dbReference>
<feature type="domain" description="DUF7586" evidence="2">
    <location>
        <begin position="355"/>
        <end position="435"/>
    </location>
</feature>
<evidence type="ECO:0000259" key="2">
    <source>
        <dbReference type="Pfam" id="PF24491"/>
    </source>
</evidence>
<dbReference type="PANTHER" id="PTHR46825:SF7">
    <property type="entry name" value="D-ALANYL-D-ALANINE CARBOXYPEPTIDASE"/>
    <property type="match status" value="1"/>
</dbReference>
<organism evidence="3 4">
    <name type="scientific">Knoellia koreensis</name>
    <dbReference type="NCBI Taxonomy" id="2730921"/>
    <lineage>
        <taxon>Bacteria</taxon>
        <taxon>Bacillati</taxon>
        <taxon>Actinomycetota</taxon>
        <taxon>Actinomycetes</taxon>
        <taxon>Micrococcales</taxon>
        <taxon>Intrasporangiaceae</taxon>
        <taxon>Knoellia</taxon>
    </lineage>
</organism>
<dbReference type="InterPro" id="IPR050491">
    <property type="entry name" value="AmpC-like"/>
</dbReference>
<dbReference type="PANTHER" id="PTHR46825">
    <property type="entry name" value="D-ALANYL-D-ALANINE-CARBOXYPEPTIDASE/ENDOPEPTIDASE AMPH"/>
    <property type="match status" value="1"/>
</dbReference>
<dbReference type="Pfam" id="PF00144">
    <property type="entry name" value="Beta-lactamase"/>
    <property type="match status" value="1"/>
</dbReference>
<accession>A0A849HBH5</accession>
<keyword evidence="4" id="KW-1185">Reference proteome</keyword>
<dbReference type="Proteomes" id="UP000588586">
    <property type="component" value="Unassembled WGS sequence"/>
</dbReference>
<evidence type="ECO:0000313" key="4">
    <source>
        <dbReference type="Proteomes" id="UP000588586"/>
    </source>
</evidence>
<feature type="domain" description="Beta-lactamase-related" evidence="1">
    <location>
        <begin position="18"/>
        <end position="324"/>
    </location>
</feature>
<evidence type="ECO:0000259" key="1">
    <source>
        <dbReference type="Pfam" id="PF00144"/>
    </source>
</evidence>
<reference evidence="3 4" key="1">
    <citation type="submission" date="2020-04" db="EMBL/GenBank/DDBJ databases">
        <title>Knoellia sp. isolate from air conditioner.</title>
        <authorList>
            <person name="Chea S."/>
            <person name="Kim D.-U."/>
        </authorList>
    </citation>
    <scope>NUCLEOTIDE SEQUENCE [LARGE SCALE GENOMIC DNA]</scope>
    <source>
        <strain evidence="3 4">DB2414S</strain>
    </source>
</reference>
<dbReference type="InterPro" id="IPR001466">
    <property type="entry name" value="Beta-lactam-related"/>
</dbReference>
<dbReference type="AlphaFoldDB" id="A0A849HBH5"/>
<gene>
    <name evidence="3" type="ORF">HJG52_13875</name>
</gene>
<protein>
    <submittedName>
        <fullName evidence="3">Beta-lactamase family protein</fullName>
    </submittedName>
</protein>
<dbReference type="SUPFAM" id="SSF56601">
    <property type="entry name" value="beta-lactamase/transpeptidase-like"/>
    <property type="match status" value="1"/>
</dbReference>
<dbReference type="InterPro" id="IPR056008">
    <property type="entry name" value="DUF7586"/>
</dbReference>